<dbReference type="SUPFAM" id="SSF57196">
    <property type="entry name" value="EGF/Laminin"/>
    <property type="match status" value="1"/>
</dbReference>
<dbReference type="SMART" id="SM00082">
    <property type="entry name" value="LRRCT"/>
    <property type="match status" value="1"/>
</dbReference>
<dbReference type="OrthoDB" id="676979at2759"/>
<keyword evidence="4 5" id="KW-1015">Disulfide bond</keyword>
<dbReference type="PROSITE" id="PS51450">
    <property type="entry name" value="LRR"/>
    <property type="match status" value="3"/>
</dbReference>
<evidence type="ECO:0000256" key="1">
    <source>
        <dbReference type="ARBA" id="ARBA00022614"/>
    </source>
</evidence>
<evidence type="ECO:0000256" key="3">
    <source>
        <dbReference type="ARBA" id="ARBA00022737"/>
    </source>
</evidence>
<evidence type="ECO:0000256" key="6">
    <source>
        <dbReference type="SAM" id="MobiDB-lite"/>
    </source>
</evidence>
<dbReference type="PROSITE" id="PS50026">
    <property type="entry name" value="EGF_3"/>
    <property type="match status" value="1"/>
</dbReference>
<dbReference type="GO" id="GO:0005886">
    <property type="term" value="C:plasma membrane"/>
    <property type="evidence" value="ECO:0007669"/>
    <property type="project" value="TreeGrafter"/>
</dbReference>
<dbReference type="PRINTS" id="PR00019">
    <property type="entry name" value="LEURICHRPT"/>
</dbReference>
<dbReference type="InterPro" id="IPR050541">
    <property type="entry name" value="LRR_TM_domain-containing"/>
</dbReference>
<gene>
    <name evidence="11" type="primary">vasnb</name>
</gene>
<dbReference type="InterPro" id="IPR000742">
    <property type="entry name" value="EGF"/>
</dbReference>
<feature type="signal peptide" evidence="8">
    <location>
        <begin position="1"/>
        <end position="26"/>
    </location>
</feature>
<dbReference type="InterPro" id="IPR000483">
    <property type="entry name" value="Cys-rich_flank_reg_C"/>
</dbReference>
<dbReference type="AlphaFoldDB" id="A0A6J2WNL9"/>
<keyword evidence="1" id="KW-0433">Leucine-rich repeat</keyword>
<dbReference type="InterPro" id="IPR036116">
    <property type="entry name" value="FN3_sf"/>
</dbReference>
<evidence type="ECO:0000256" key="7">
    <source>
        <dbReference type="SAM" id="Phobius"/>
    </source>
</evidence>
<dbReference type="SUPFAM" id="SSF52058">
    <property type="entry name" value="L domain-like"/>
    <property type="match status" value="1"/>
</dbReference>
<dbReference type="InterPro" id="IPR032675">
    <property type="entry name" value="LRR_dom_sf"/>
</dbReference>
<dbReference type="SMART" id="SM00364">
    <property type="entry name" value="LRR_BAC"/>
    <property type="match status" value="5"/>
</dbReference>
<feature type="region of interest" description="Disordered" evidence="6">
    <location>
        <begin position="377"/>
        <end position="407"/>
    </location>
</feature>
<name>A0A6J2WNL9_CHACN</name>
<keyword evidence="7" id="KW-1133">Transmembrane helix</keyword>
<evidence type="ECO:0000256" key="4">
    <source>
        <dbReference type="ARBA" id="ARBA00023157"/>
    </source>
</evidence>
<keyword evidence="10" id="KW-1185">Reference proteome</keyword>
<dbReference type="FunCoup" id="A0A6J2WNL9">
    <property type="interactions" value="937"/>
</dbReference>
<sequence>MKPFLSLLSPLLLLLLSLLLPSWTLASDCPKDCTCSSPNSIFCLMRRSSQMPPAVPTSTRNLYLFQNGIETLSQEDFEGLQNLEMLDLSQNKLSELTDHVFEPLSSLRNLDLSSNQITHIYKDSFAGLELLQRLYLYSNQIESIHPAAFDELTELLELKLQGNKLTMLPALKMPSLLLLDLRYNNIPLPDPADLQTPNLESLKLGGLGLSGLDDKLIGSLVNLQELDISNNQLKEFPHVLRELRGLVILSLAGNPMGPLKWEDFENLRELQELDISNLSLQGLPEDFPQRFPHLQRLTVAENPFNCLCTLAWFPGWLRNQKINLARTEETRCHFPPLNAGKVLERLEHRDFGCPTTTVTTSTVKTTVPTLITRLTSTTQAIVPPKPSDDPSTGTDSYPLPPAPATPTTNVDCPSSICLNGGTCFLDQKGHVECICPRGTSGVYCETKEPTTISTTVITVEPDISSRHVTSSSILIDLHRYIDSRPHIRGIRLTYRNLSGLDKRPLQLSVPATYPEYTLRGLKSNSTYSICASPMGEPNSKDSVCIEAHTDTQQRSTMVAQVEDQKLTTMIIPALAILLLLVLMAVAVGVVCYVHKRRANGQLDFECDPSQLEQEDVKAGLDNGALPQKQPELISSPPTAQKGGLDYEVPLMQQEHSTANNNMTAKKPSYF</sequence>
<feature type="transmembrane region" description="Helical" evidence="7">
    <location>
        <begin position="569"/>
        <end position="593"/>
    </location>
</feature>
<accession>A0A6J2WNL9</accession>
<comment type="caution">
    <text evidence="5">Lacks conserved residue(s) required for the propagation of feature annotation.</text>
</comment>
<dbReference type="GeneID" id="115826261"/>
<feature type="disulfide bond" evidence="5">
    <location>
        <begin position="435"/>
        <end position="444"/>
    </location>
</feature>
<dbReference type="Pfam" id="PF13855">
    <property type="entry name" value="LRR_8"/>
    <property type="match status" value="2"/>
</dbReference>
<evidence type="ECO:0000256" key="8">
    <source>
        <dbReference type="SAM" id="SignalP"/>
    </source>
</evidence>
<dbReference type="Proteomes" id="UP000504632">
    <property type="component" value="Chromosome 13"/>
</dbReference>
<evidence type="ECO:0000313" key="11">
    <source>
        <dbReference type="RefSeq" id="XP_030645868.1"/>
    </source>
</evidence>
<dbReference type="PANTHER" id="PTHR24369:SF160">
    <property type="entry name" value="VASORIN"/>
    <property type="match status" value="1"/>
</dbReference>
<dbReference type="SMART" id="SM00365">
    <property type="entry name" value="LRR_SD22"/>
    <property type="match status" value="4"/>
</dbReference>
<dbReference type="CTD" id="100004428"/>
<dbReference type="SUPFAM" id="SSF49265">
    <property type="entry name" value="Fibronectin type III"/>
    <property type="match status" value="1"/>
</dbReference>
<feature type="chain" id="PRO_5026811365" evidence="8">
    <location>
        <begin position="27"/>
        <end position="670"/>
    </location>
</feature>
<reference evidence="11" key="1">
    <citation type="submission" date="2025-08" db="UniProtKB">
        <authorList>
            <consortium name="RefSeq"/>
        </authorList>
    </citation>
    <scope>IDENTIFICATION</scope>
</reference>
<evidence type="ECO:0000259" key="9">
    <source>
        <dbReference type="PROSITE" id="PS50026"/>
    </source>
</evidence>
<feature type="domain" description="EGF-like" evidence="9">
    <location>
        <begin position="408"/>
        <end position="445"/>
    </location>
</feature>
<dbReference type="PROSITE" id="PS00022">
    <property type="entry name" value="EGF_1"/>
    <property type="match status" value="1"/>
</dbReference>
<dbReference type="Gene3D" id="3.80.10.10">
    <property type="entry name" value="Ribonuclease Inhibitor"/>
    <property type="match status" value="2"/>
</dbReference>
<evidence type="ECO:0000256" key="2">
    <source>
        <dbReference type="ARBA" id="ARBA00022729"/>
    </source>
</evidence>
<dbReference type="InterPro" id="IPR001611">
    <property type="entry name" value="Leu-rich_rpt"/>
</dbReference>
<dbReference type="Gene3D" id="2.10.25.10">
    <property type="entry name" value="Laminin"/>
    <property type="match status" value="1"/>
</dbReference>
<keyword evidence="5" id="KW-0245">EGF-like domain</keyword>
<dbReference type="SMART" id="SM00369">
    <property type="entry name" value="LRR_TYP"/>
    <property type="match status" value="6"/>
</dbReference>
<organism evidence="10 11">
    <name type="scientific">Chanos chanos</name>
    <name type="common">Milkfish</name>
    <name type="synonym">Mugil chanos</name>
    <dbReference type="NCBI Taxonomy" id="29144"/>
    <lineage>
        <taxon>Eukaryota</taxon>
        <taxon>Metazoa</taxon>
        <taxon>Chordata</taxon>
        <taxon>Craniata</taxon>
        <taxon>Vertebrata</taxon>
        <taxon>Euteleostomi</taxon>
        <taxon>Actinopterygii</taxon>
        <taxon>Neopterygii</taxon>
        <taxon>Teleostei</taxon>
        <taxon>Ostariophysi</taxon>
        <taxon>Gonorynchiformes</taxon>
        <taxon>Chanidae</taxon>
        <taxon>Chanos</taxon>
    </lineage>
</organism>
<keyword evidence="7" id="KW-0472">Membrane</keyword>
<dbReference type="RefSeq" id="XP_030645868.1">
    <property type="nucleotide sequence ID" value="XM_030790008.1"/>
</dbReference>
<dbReference type="InterPro" id="IPR003591">
    <property type="entry name" value="Leu-rich_rpt_typical-subtyp"/>
</dbReference>
<dbReference type="InParanoid" id="A0A6J2WNL9"/>
<dbReference type="CDD" id="cd00054">
    <property type="entry name" value="EGF_CA"/>
    <property type="match status" value="1"/>
</dbReference>
<keyword evidence="3" id="KW-0677">Repeat</keyword>
<keyword evidence="2 8" id="KW-0732">Signal</keyword>
<evidence type="ECO:0000313" key="10">
    <source>
        <dbReference type="Proteomes" id="UP000504632"/>
    </source>
</evidence>
<keyword evidence="7" id="KW-0812">Transmembrane</keyword>
<proteinExistence type="predicted"/>
<evidence type="ECO:0000256" key="5">
    <source>
        <dbReference type="PROSITE-ProRule" id="PRU00076"/>
    </source>
</evidence>
<protein>
    <submittedName>
        <fullName evidence="11">Vasorin b</fullName>
    </submittedName>
</protein>
<dbReference type="FunFam" id="3.80.10.10:FF:000211">
    <property type="entry name" value="vasorin"/>
    <property type="match status" value="1"/>
</dbReference>
<dbReference type="PANTHER" id="PTHR24369">
    <property type="entry name" value="ANTIGEN BSP, PUTATIVE-RELATED"/>
    <property type="match status" value="1"/>
</dbReference>